<dbReference type="Proteomes" id="UP001271780">
    <property type="component" value="Unassembled WGS sequence"/>
</dbReference>
<reference evidence="2 3" key="1">
    <citation type="submission" date="2023-08" db="EMBL/GenBank/DDBJ databases">
        <title>Implementing the SeqCode for naming new Mesorhizobium species isolated from Vachellia karroo root nodules.</title>
        <authorList>
            <person name="Van Lill M."/>
        </authorList>
    </citation>
    <scope>NUCLEOTIDE SEQUENCE [LARGE SCALE GENOMIC DNA]</scope>
    <source>
        <strain evidence="2 3">VK23A</strain>
    </source>
</reference>
<accession>A0ABU4XBC2</accession>
<sequence length="657" mass="73076">MSLNSRTLEPLGFAYQLEELEPAAGFASRLAALNGQSLKSLLRDMSIRQRNLDLGLAATVSDIALLGRADPVRLLRYTPVRKTDKLYEVAGETLTRLTVNRTYFRYCPRCTLEDMSQYEGPVRSRPWLRLQWTISHFRSCPRHDVFLTQVNPPRTPFAPFDFSSTMESLLPTLRQTADQAVTVAASPFQAWIQDRLCGNGSSDNWLDDLPLYVAAPFCEALGVSSLHPPKVRVARFAASDWAQAADEGFRIASAGEASLNELLERLNRGQASTRGVWGPRDTYGYAYGLLQKTVDDPAYAKLRDAVRRFALETMPIEPGTDVLGQPAGKRKVHTVRTAARDSGMHALSIRRLFKRMGVDEASDHSGVMDHRILVTSDDFSHVVAELKDALTAPEVERLLGVPRIHLKELVAHGHLDGLAGTGSRRNAKRRFSKVEVERLRERLFDGAQEVSEPTERQVDITDARRAATCTIPDMLDMILNGKLAWKGRLAGRHDYMALLLDADEVTRLVRSDGMRTNLTKAEAEGFLPGTHERVVSRLIDAGHLTLVEEFSPDARRMIPVVSRDSAEAFKSRFVSLGELCQKTGMHHKKVRLILRVAGIEAALDPGVVGAFFYSRDLIDQAEGQSQSMWTYEKSALQRKSRSLSGQSQGGSSVSHTQ</sequence>
<evidence type="ECO:0000313" key="3">
    <source>
        <dbReference type="Proteomes" id="UP001271780"/>
    </source>
</evidence>
<name>A0ABU4XBC2_9HYPH</name>
<dbReference type="RefSeq" id="WP_320315232.1">
    <property type="nucleotide sequence ID" value="NZ_JAVIIX010000001.1"/>
</dbReference>
<proteinExistence type="predicted"/>
<protein>
    <submittedName>
        <fullName evidence="2">TniQ family protein</fullName>
    </submittedName>
</protein>
<keyword evidence="3" id="KW-1185">Reference proteome</keyword>
<feature type="domain" description="TniQ" evidence="1">
    <location>
        <begin position="17"/>
        <end position="147"/>
    </location>
</feature>
<dbReference type="EMBL" id="JAVIIZ010000001">
    <property type="protein sequence ID" value="MDX8471065.1"/>
    <property type="molecule type" value="Genomic_DNA"/>
</dbReference>
<evidence type="ECO:0000313" key="2">
    <source>
        <dbReference type="EMBL" id="MDX8471065.1"/>
    </source>
</evidence>
<dbReference type="InterPro" id="IPR009492">
    <property type="entry name" value="TniQ"/>
</dbReference>
<evidence type="ECO:0000259" key="1">
    <source>
        <dbReference type="Pfam" id="PF06527"/>
    </source>
</evidence>
<dbReference type="Pfam" id="PF06527">
    <property type="entry name" value="TniQ"/>
    <property type="match status" value="1"/>
</dbReference>
<comment type="caution">
    <text evidence="2">The sequence shown here is derived from an EMBL/GenBank/DDBJ whole genome shotgun (WGS) entry which is preliminary data.</text>
</comment>
<gene>
    <name evidence="2" type="ORF">RFM27_03160</name>
</gene>
<organism evidence="2 3">
    <name type="scientific">Mesorhizobium dulcispinae</name>
    <dbReference type="NCBI Taxonomy" id="3072316"/>
    <lineage>
        <taxon>Bacteria</taxon>
        <taxon>Pseudomonadati</taxon>
        <taxon>Pseudomonadota</taxon>
        <taxon>Alphaproteobacteria</taxon>
        <taxon>Hyphomicrobiales</taxon>
        <taxon>Phyllobacteriaceae</taxon>
        <taxon>Mesorhizobium</taxon>
    </lineage>
</organism>